<name>A0A3P7IXR7_STRVU</name>
<gene>
    <name evidence="2" type="ORF">SVUK_LOCUS5472</name>
</gene>
<keyword evidence="1" id="KW-0812">Transmembrane</keyword>
<dbReference type="AlphaFoldDB" id="A0A3P7IXR7"/>
<dbReference type="Proteomes" id="UP000270094">
    <property type="component" value="Unassembled WGS sequence"/>
</dbReference>
<protein>
    <submittedName>
        <fullName evidence="2">Uncharacterized protein</fullName>
    </submittedName>
</protein>
<keyword evidence="3" id="KW-1185">Reference proteome</keyword>
<organism evidence="2 3">
    <name type="scientific">Strongylus vulgaris</name>
    <name type="common">Blood worm</name>
    <dbReference type="NCBI Taxonomy" id="40348"/>
    <lineage>
        <taxon>Eukaryota</taxon>
        <taxon>Metazoa</taxon>
        <taxon>Ecdysozoa</taxon>
        <taxon>Nematoda</taxon>
        <taxon>Chromadorea</taxon>
        <taxon>Rhabditida</taxon>
        <taxon>Rhabditina</taxon>
        <taxon>Rhabditomorpha</taxon>
        <taxon>Strongyloidea</taxon>
        <taxon>Strongylidae</taxon>
        <taxon>Strongylus</taxon>
    </lineage>
</organism>
<feature type="transmembrane region" description="Helical" evidence="1">
    <location>
        <begin position="48"/>
        <end position="74"/>
    </location>
</feature>
<keyword evidence="1" id="KW-0472">Membrane</keyword>
<accession>A0A3P7IXR7</accession>
<evidence type="ECO:0000256" key="1">
    <source>
        <dbReference type="SAM" id="Phobius"/>
    </source>
</evidence>
<proteinExistence type="predicted"/>
<evidence type="ECO:0000313" key="2">
    <source>
        <dbReference type="EMBL" id="VDM70474.1"/>
    </source>
</evidence>
<dbReference type="EMBL" id="UYYB01016251">
    <property type="protein sequence ID" value="VDM70474.1"/>
    <property type="molecule type" value="Genomic_DNA"/>
</dbReference>
<keyword evidence="1" id="KW-1133">Transmembrane helix</keyword>
<reference evidence="2 3" key="1">
    <citation type="submission" date="2018-11" db="EMBL/GenBank/DDBJ databases">
        <authorList>
            <consortium name="Pathogen Informatics"/>
        </authorList>
    </citation>
    <scope>NUCLEOTIDE SEQUENCE [LARGE SCALE GENOMIC DNA]</scope>
</reference>
<evidence type="ECO:0000313" key="3">
    <source>
        <dbReference type="Proteomes" id="UP000270094"/>
    </source>
</evidence>
<dbReference type="OrthoDB" id="5811911at2759"/>
<sequence length="107" mass="12361">MVRLVFTRGINPDGRCPTPPKRVKHDVNSIILQTFNNMVSEVSGIRPYWFIVFELAYLALFVIASVLIHLLGLLKTDEDVVTIHHKIHKEVIAQQERRFILQKKVSL</sequence>